<dbReference type="RefSeq" id="WP_008696793.1">
    <property type="nucleotide sequence ID" value="NZ_KE161007.1"/>
</dbReference>
<name>H1PS96_9FUSO</name>
<gene>
    <name evidence="1" type="ORF">HMPREF0402_01289</name>
</gene>
<dbReference type="HOGENOM" id="CLU_375423_0_0_0"/>
<evidence type="ECO:0000313" key="2">
    <source>
        <dbReference type="Proteomes" id="UP000003233"/>
    </source>
</evidence>
<accession>H1PS96</accession>
<sequence length="739" mass="83528">MTETYFKTLTEADMFKFNGVIINVTKGTVLTNIIEDISLSYSNNSKSIKSLTASFSIDDTSLITTGDIIEIKAVHKLKEIVILKGKAELQERKLNNSLIHNLQVIVYDEIKDLFSKTVSKDTFAFDNWVYYKNNENNSLLFNIIKELGITVDNVVFEDIRDSQTRLIKIPFMVFTKGNKWIDELETVIDCIKGRMYIDNNNKVVIKGGLYNPEENIICHFNQTNILNSVTQKYSYAKYNGIRKTFDSYSYLENQPCFNLAQKIEVEAGTTPENQNKIMSIKYITDVITQYNLTKATGYYFNELSEKVDVNLIEGTHYDFVSFINSGAQVKFYNPYASKLYIENFEIKGVPVVKYEDNESVVKNTDVETEEQENFPTVNKNKYIQEMQFATEIAEYEYREDCLDGIELSFKSLFCPFVMIGDLIDVVIDDISTPARITNISHTISKTKGFSSEITAVKIDTSVQTFKYNTIESLKSNGEYIETINNLQDQIENIEAPPIDEELLNKLNAKGFIQETQPTATAEGDVWYQPSSKIFKVWKNGTWQTAMEDDIMPALKSSIMAQTGVFRIGSNDTEAGIFFQFDEDTNNPVFGRTDPTNIARIVINKDAGVIIQNANNKLAFNVKNPLKPAEITSQLLMGVTNPEDTKHQGTIFQIGEENTGTYIKLTDGKLKQEVAGTDLANFVDDIGKGKFEINANTQVNGVLEVYSNNKGLISYDGTTQANSTKRIVIKGGEILFQEKG</sequence>
<keyword evidence="2" id="KW-1185">Reference proteome</keyword>
<organism evidence="1 2">
    <name type="scientific">Fusobacterium ulcerans 12-1B</name>
    <dbReference type="NCBI Taxonomy" id="457404"/>
    <lineage>
        <taxon>Bacteria</taxon>
        <taxon>Fusobacteriati</taxon>
        <taxon>Fusobacteriota</taxon>
        <taxon>Fusobacteriia</taxon>
        <taxon>Fusobacteriales</taxon>
        <taxon>Fusobacteriaceae</taxon>
        <taxon>Fusobacterium</taxon>
    </lineage>
</organism>
<reference evidence="1 2" key="1">
    <citation type="submission" date="2012-07" db="EMBL/GenBank/DDBJ databases">
        <title>The Genome Sequence of Fusobacterium ulcerans 12_1B.</title>
        <authorList>
            <consortium name="The Broad Institute Genome Sequencing Platform"/>
            <person name="Earl A."/>
            <person name="Ward D."/>
            <person name="Feldgarden M."/>
            <person name="Gevers D."/>
            <person name="Strauss J."/>
            <person name="Ambrose C.E."/>
            <person name="Allen-Vercoe E."/>
            <person name="Walker B."/>
            <person name="Young S.K."/>
            <person name="Zeng Q."/>
            <person name="Gargeya S."/>
            <person name="Fitzgerald M."/>
            <person name="Haas B."/>
            <person name="Abouelleil A."/>
            <person name="Alvarado L."/>
            <person name="Arachchi H.M."/>
            <person name="Berlin A.M."/>
            <person name="Chapman S.B."/>
            <person name="Goldberg J."/>
            <person name="Griggs A."/>
            <person name="Gujja S."/>
            <person name="Hansen M."/>
            <person name="Howarth C."/>
            <person name="Imamovic A."/>
            <person name="Larimer J."/>
            <person name="McCowen C."/>
            <person name="Montmayeur A."/>
            <person name="Murphy C."/>
            <person name="Neiman D."/>
            <person name="Pearson M."/>
            <person name="Priest M."/>
            <person name="Roberts A."/>
            <person name="Saif S."/>
            <person name="Shea T."/>
            <person name="Sisk P."/>
            <person name="Sykes S."/>
            <person name="Wortman J."/>
            <person name="Nusbaum C."/>
            <person name="Birren B."/>
        </authorList>
    </citation>
    <scope>NUCLEOTIDE SEQUENCE [LARGE SCALE GENOMIC DNA]</scope>
    <source>
        <strain evidence="1 2">12_1B</strain>
    </source>
</reference>
<proteinExistence type="predicted"/>
<dbReference type="AlphaFoldDB" id="H1PS96"/>
<dbReference type="EMBL" id="AGWJ02000009">
    <property type="protein sequence ID" value="EHO82045.1"/>
    <property type="molecule type" value="Genomic_DNA"/>
</dbReference>
<dbReference type="PATRIC" id="fig|457404.5.peg.1272"/>
<dbReference type="Proteomes" id="UP000003233">
    <property type="component" value="Unassembled WGS sequence"/>
</dbReference>
<evidence type="ECO:0000313" key="1">
    <source>
        <dbReference type="EMBL" id="EHO82045.1"/>
    </source>
</evidence>
<comment type="caution">
    <text evidence="1">The sequence shown here is derived from an EMBL/GenBank/DDBJ whole genome shotgun (WGS) entry which is preliminary data.</text>
</comment>
<dbReference type="BioCyc" id="FSP457404-HMP:GTSQ-1293-MONOMER"/>
<protein>
    <submittedName>
        <fullName evidence="1">Uncharacterized protein</fullName>
    </submittedName>
</protein>